<dbReference type="PANTHER" id="PTHR47506:SF3">
    <property type="entry name" value="HTH-TYPE TRANSCRIPTIONAL REGULATOR LMRA"/>
    <property type="match status" value="1"/>
</dbReference>
<dbReference type="Gene3D" id="1.10.357.10">
    <property type="entry name" value="Tetracycline Repressor, domain 2"/>
    <property type="match status" value="1"/>
</dbReference>
<evidence type="ECO:0008006" key="9">
    <source>
        <dbReference type="Google" id="ProtNLM"/>
    </source>
</evidence>
<sequence>MSATTRHRRPRKGEAETGAGQDRRPSLPAGWWPGSGPSASGPRRCQAARELIRQRGYNATAFSDVLRESGTSRGSVYFHFPGGKTQLVIEAAEAHVREQIEIIDSAAALAGSVVEFIDLYVTLGRDGMVSSDYARGCGVAPRVTEGAAKESAEVSGTVRGAFSRMTDRLAFHLAAFGVEQQASARGLAEAVLAGVEGAMVTSRALRSPAPYDSLRTVMTIAAEAARFDVAAHPGQSDATSSDAETPADTVPAARPGQEEASSGSTQAGPDG</sequence>
<dbReference type="Pfam" id="PF00440">
    <property type="entry name" value="TetR_N"/>
    <property type="match status" value="1"/>
</dbReference>
<evidence type="ECO:0000313" key="8">
    <source>
        <dbReference type="Proteomes" id="UP000660265"/>
    </source>
</evidence>
<dbReference type="InterPro" id="IPR036271">
    <property type="entry name" value="Tet_transcr_reg_TetR-rel_C_sf"/>
</dbReference>
<keyword evidence="1" id="KW-0805">Transcription regulation</keyword>
<evidence type="ECO:0000313" key="7">
    <source>
        <dbReference type="EMBL" id="GGJ79566.1"/>
    </source>
</evidence>
<proteinExistence type="predicted"/>
<dbReference type="PANTHER" id="PTHR47506">
    <property type="entry name" value="TRANSCRIPTIONAL REGULATORY PROTEIN"/>
    <property type="match status" value="1"/>
</dbReference>
<gene>
    <name evidence="7" type="ORF">GCM10011583_08920</name>
</gene>
<dbReference type="InterPro" id="IPR054156">
    <property type="entry name" value="YxaF_TetR_C"/>
</dbReference>
<keyword evidence="2" id="KW-0238">DNA-binding</keyword>
<dbReference type="InterPro" id="IPR009057">
    <property type="entry name" value="Homeodomain-like_sf"/>
</dbReference>
<protein>
    <recommendedName>
        <fullName evidence="9">TetR/AcrR family transcriptional regulator</fullName>
    </recommendedName>
</protein>
<dbReference type="Pfam" id="PF21993">
    <property type="entry name" value="TetR_C_13_2"/>
    <property type="match status" value="1"/>
</dbReference>
<organism evidence="7 8">
    <name type="scientific">Streptomyces camponoticapitis</name>
    <dbReference type="NCBI Taxonomy" id="1616125"/>
    <lineage>
        <taxon>Bacteria</taxon>
        <taxon>Bacillati</taxon>
        <taxon>Actinomycetota</taxon>
        <taxon>Actinomycetes</taxon>
        <taxon>Kitasatosporales</taxon>
        <taxon>Streptomycetaceae</taxon>
        <taxon>Streptomyces</taxon>
    </lineage>
</organism>
<evidence type="ECO:0000256" key="4">
    <source>
        <dbReference type="SAM" id="MobiDB-lite"/>
    </source>
</evidence>
<feature type="region of interest" description="Disordered" evidence="4">
    <location>
        <begin position="231"/>
        <end position="271"/>
    </location>
</feature>
<evidence type="ECO:0000259" key="6">
    <source>
        <dbReference type="Pfam" id="PF21993"/>
    </source>
</evidence>
<evidence type="ECO:0000256" key="1">
    <source>
        <dbReference type="ARBA" id="ARBA00023015"/>
    </source>
</evidence>
<feature type="compositionally biased region" description="Basic residues" evidence="4">
    <location>
        <begin position="1"/>
        <end position="11"/>
    </location>
</feature>
<feature type="domain" description="Transcriptional regulator LmrA/YxaF-like C-terminal" evidence="6">
    <location>
        <begin position="114"/>
        <end position="212"/>
    </location>
</feature>
<dbReference type="EMBL" id="BMMV01000002">
    <property type="protein sequence ID" value="GGJ79566.1"/>
    <property type="molecule type" value="Genomic_DNA"/>
</dbReference>
<dbReference type="InterPro" id="IPR001647">
    <property type="entry name" value="HTH_TetR"/>
</dbReference>
<name>A0ABQ2DYX8_9ACTN</name>
<evidence type="ECO:0000256" key="3">
    <source>
        <dbReference type="ARBA" id="ARBA00023163"/>
    </source>
</evidence>
<reference evidence="8" key="1">
    <citation type="journal article" date="2019" name="Int. J. Syst. Evol. Microbiol.">
        <title>The Global Catalogue of Microorganisms (GCM) 10K type strain sequencing project: providing services to taxonomists for standard genome sequencing and annotation.</title>
        <authorList>
            <consortium name="The Broad Institute Genomics Platform"/>
            <consortium name="The Broad Institute Genome Sequencing Center for Infectious Disease"/>
            <person name="Wu L."/>
            <person name="Ma J."/>
        </authorList>
    </citation>
    <scope>NUCLEOTIDE SEQUENCE [LARGE SCALE GENOMIC DNA]</scope>
    <source>
        <strain evidence="8">CGMCC 4.7275</strain>
    </source>
</reference>
<keyword evidence="3" id="KW-0804">Transcription</keyword>
<dbReference type="SUPFAM" id="SSF48498">
    <property type="entry name" value="Tetracyclin repressor-like, C-terminal domain"/>
    <property type="match status" value="1"/>
</dbReference>
<dbReference type="SUPFAM" id="SSF46689">
    <property type="entry name" value="Homeodomain-like"/>
    <property type="match status" value="1"/>
</dbReference>
<comment type="caution">
    <text evidence="7">The sequence shown here is derived from an EMBL/GenBank/DDBJ whole genome shotgun (WGS) entry which is preliminary data.</text>
</comment>
<accession>A0ABQ2DYX8</accession>
<feature type="domain" description="HTH tetR-type" evidence="5">
    <location>
        <begin position="46"/>
        <end position="90"/>
    </location>
</feature>
<dbReference type="Proteomes" id="UP000660265">
    <property type="component" value="Unassembled WGS sequence"/>
</dbReference>
<feature type="region of interest" description="Disordered" evidence="4">
    <location>
        <begin position="1"/>
        <end position="43"/>
    </location>
</feature>
<evidence type="ECO:0000256" key="2">
    <source>
        <dbReference type="ARBA" id="ARBA00023125"/>
    </source>
</evidence>
<evidence type="ECO:0000259" key="5">
    <source>
        <dbReference type="Pfam" id="PF00440"/>
    </source>
</evidence>
<keyword evidence="8" id="KW-1185">Reference proteome</keyword>
<feature type="compositionally biased region" description="Polar residues" evidence="4">
    <location>
        <begin position="259"/>
        <end position="271"/>
    </location>
</feature>
<feature type="compositionally biased region" description="Low complexity" evidence="4">
    <location>
        <begin position="26"/>
        <end position="42"/>
    </location>
</feature>